<name>A0ABW1KCA9_9ACTN</name>
<evidence type="ECO:0000313" key="3">
    <source>
        <dbReference type="EMBL" id="MFC6019416.1"/>
    </source>
</evidence>
<sequence length="63" mass="6742">MTASTPAWRKSSRSNSNGGNCVEVAAELAPGVVGVRDSKDRQGPVLTFDQPAWRAFVREIVAP</sequence>
<dbReference type="EMBL" id="JBHSPR010000020">
    <property type="protein sequence ID" value="MFC6019416.1"/>
    <property type="molecule type" value="Genomic_DNA"/>
</dbReference>
<proteinExistence type="predicted"/>
<keyword evidence="4" id="KW-1185">Reference proteome</keyword>
<dbReference type="InterPro" id="IPR007278">
    <property type="entry name" value="DUF397"/>
</dbReference>
<dbReference type="RefSeq" id="WP_377425353.1">
    <property type="nucleotide sequence ID" value="NZ_JBHSPR010000020.1"/>
</dbReference>
<feature type="domain" description="DUF397" evidence="2">
    <location>
        <begin position="7"/>
        <end position="60"/>
    </location>
</feature>
<accession>A0ABW1KCA9</accession>
<comment type="caution">
    <text evidence="3">The sequence shown here is derived from an EMBL/GenBank/DDBJ whole genome shotgun (WGS) entry which is preliminary data.</text>
</comment>
<gene>
    <name evidence="3" type="ORF">ACFP2T_24810</name>
</gene>
<reference evidence="4" key="1">
    <citation type="journal article" date="2019" name="Int. J. Syst. Evol. Microbiol.">
        <title>The Global Catalogue of Microorganisms (GCM) 10K type strain sequencing project: providing services to taxonomists for standard genome sequencing and annotation.</title>
        <authorList>
            <consortium name="The Broad Institute Genomics Platform"/>
            <consortium name="The Broad Institute Genome Sequencing Center for Infectious Disease"/>
            <person name="Wu L."/>
            <person name="Ma J."/>
        </authorList>
    </citation>
    <scope>NUCLEOTIDE SEQUENCE [LARGE SCALE GENOMIC DNA]</scope>
    <source>
        <strain evidence="4">ZS-35-S2</strain>
    </source>
</reference>
<protein>
    <submittedName>
        <fullName evidence="3">DUF397 domain-containing protein</fullName>
    </submittedName>
</protein>
<evidence type="ECO:0000256" key="1">
    <source>
        <dbReference type="SAM" id="MobiDB-lite"/>
    </source>
</evidence>
<dbReference type="Pfam" id="PF04149">
    <property type="entry name" value="DUF397"/>
    <property type="match status" value="1"/>
</dbReference>
<evidence type="ECO:0000259" key="2">
    <source>
        <dbReference type="Pfam" id="PF04149"/>
    </source>
</evidence>
<evidence type="ECO:0000313" key="4">
    <source>
        <dbReference type="Proteomes" id="UP001596203"/>
    </source>
</evidence>
<dbReference type="Proteomes" id="UP001596203">
    <property type="component" value="Unassembled WGS sequence"/>
</dbReference>
<organism evidence="3 4">
    <name type="scientific">Plantactinospora solaniradicis</name>
    <dbReference type="NCBI Taxonomy" id="1723736"/>
    <lineage>
        <taxon>Bacteria</taxon>
        <taxon>Bacillati</taxon>
        <taxon>Actinomycetota</taxon>
        <taxon>Actinomycetes</taxon>
        <taxon>Micromonosporales</taxon>
        <taxon>Micromonosporaceae</taxon>
        <taxon>Plantactinospora</taxon>
    </lineage>
</organism>
<feature type="region of interest" description="Disordered" evidence="1">
    <location>
        <begin position="1"/>
        <end position="20"/>
    </location>
</feature>